<feature type="region of interest" description="Disordered" evidence="1">
    <location>
        <begin position="83"/>
        <end position="158"/>
    </location>
</feature>
<name>E3NHV2_CAERE</name>
<feature type="non-terminal residue" evidence="2">
    <location>
        <position position="1"/>
    </location>
</feature>
<keyword evidence="3" id="KW-1185">Reference proteome</keyword>
<dbReference type="GO" id="GO:0003676">
    <property type="term" value="F:nucleic acid binding"/>
    <property type="evidence" value="ECO:0007669"/>
    <property type="project" value="InterPro"/>
</dbReference>
<evidence type="ECO:0000313" key="2">
    <source>
        <dbReference type="EMBL" id="EFO98415.1"/>
    </source>
</evidence>
<dbReference type="PANTHER" id="PTHR37984:SF5">
    <property type="entry name" value="PROTEIN NYNRIN-LIKE"/>
    <property type="match status" value="1"/>
</dbReference>
<dbReference type="Proteomes" id="UP000008281">
    <property type="component" value="Unassembled WGS sequence"/>
</dbReference>
<evidence type="ECO:0000256" key="1">
    <source>
        <dbReference type="SAM" id="MobiDB-lite"/>
    </source>
</evidence>
<dbReference type="InterPro" id="IPR050951">
    <property type="entry name" value="Retrovirus_Pol_polyprotein"/>
</dbReference>
<organism evidence="3">
    <name type="scientific">Caenorhabditis remanei</name>
    <name type="common">Caenorhabditis vulgaris</name>
    <dbReference type="NCBI Taxonomy" id="31234"/>
    <lineage>
        <taxon>Eukaryota</taxon>
        <taxon>Metazoa</taxon>
        <taxon>Ecdysozoa</taxon>
        <taxon>Nematoda</taxon>
        <taxon>Chromadorea</taxon>
        <taxon>Rhabditida</taxon>
        <taxon>Rhabditina</taxon>
        <taxon>Rhabditomorpha</taxon>
        <taxon>Rhabditoidea</taxon>
        <taxon>Rhabditidae</taxon>
        <taxon>Peloderinae</taxon>
        <taxon>Caenorhabditis</taxon>
    </lineage>
</organism>
<dbReference type="Gene3D" id="3.30.420.10">
    <property type="entry name" value="Ribonuclease H-like superfamily/Ribonuclease H"/>
    <property type="match status" value="1"/>
</dbReference>
<evidence type="ECO:0008006" key="4">
    <source>
        <dbReference type="Google" id="ProtNLM"/>
    </source>
</evidence>
<protein>
    <recommendedName>
        <fullName evidence="4">Integrase catalytic domain-containing protein</fullName>
    </recommendedName>
</protein>
<sequence length="535" mass="60817">GLPSRIRIKLLERETPADLDEAVEIAERMEDIMKEEDRDTINLIDQVRKTDRREDDESLRNQLRELAIESKKQRRMIEQLNENQGGFNNSRGFPNQRGFFTQRGGHFSRGHSQPNEQGGFRGHGYQNQRNFGPQRGPSNYGRNTGNRGNSYTRGGWQPNRAPTHSGVHFLMIVACLALFIPGATGQFQICPNVRSGEYFAPPPQMSCELNPIETVVKATVDIYTEYGAAMKAKAYRCSKTTYTVCSYTGWLEWFVRKPNIANITTAPMTKMECENAVDHHQVGNQTLISKVLKWDEKLPLVIQSYNASYHSSVKYSPEYIVFGRMTVSPTDIMIKTLRPIYRDEEDMVENLSESIRQCHAAVYGELENSLRNAKKAHDKIRKVRVPIFEVGEKVVIQNPTAKKLMYQFSPPVTIVSLTASTITIRTDRGKVETVHKNRVKKFNEARPERDDCDDDLGSETSATEGSIGSMAPSMHQNKYGSFDGEMGQHDWMEKEVIGWSQRDRASTGDGQQHPGQLRRSRRLQNLPAELDHVIS</sequence>
<dbReference type="InParanoid" id="E3NHV2"/>
<reference evidence="2" key="1">
    <citation type="submission" date="2007-07" db="EMBL/GenBank/DDBJ databases">
        <title>PCAP assembly of the Caenorhabditis remanei genome.</title>
        <authorList>
            <consortium name="The Caenorhabditis remanei Sequencing Consortium"/>
            <person name="Wilson R.K."/>
        </authorList>
    </citation>
    <scope>NUCLEOTIDE SEQUENCE [LARGE SCALE GENOMIC DNA]</scope>
    <source>
        <strain evidence="2">PB4641</strain>
    </source>
</reference>
<dbReference type="eggNOG" id="KOG0017">
    <property type="taxonomic scope" value="Eukaryota"/>
</dbReference>
<feature type="compositionally biased region" description="Polar residues" evidence="1">
    <location>
        <begin position="83"/>
        <end position="93"/>
    </location>
</feature>
<accession>E3NHV2</accession>
<dbReference type="HOGENOM" id="CLU_509598_0_0_1"/>
<feature type="region of interest" description="Disordered" evidence="1">
    <location>
        <begin position="441"/>
        <end position="486"/>
    </location>
</feature>
<dbReference type="EMBL" id="DS268686">
    <property type="protein sequence ID" value="EFO98415.1"/>
    <property type="molecule type" value="Genomic_DNA"/>
</dbReference>
<dbReference type="STRING" id="31234.E3NHV2"/>
<evidence type="ECO:0000313" key="3">
    <source>
        <dbReference type="Proteomes" id="UP000008281"/>
    </source>
</evidence>
<feature type="compositionally biased region" description="Polar residues" evidence="1">
    <location>
        <begin position="125"/>
        <end position="152"/>
    </location>
</feature>
<dbReference type="InterPro" id="IPR036397">
    <property type="entry name" value="RNaseH_sf"/>
</dbReference>
<dbReference type="AlphaFoldDB" id="E3NHV2"/>
<proteinExistence type="predicted"/>
<feature type="region of interest" description="Disordered" evidence="1">
    <location>
        <begin position="501"/>
        <end position="535"/>
    </location>
</feature>
<gene>
    <name evidence="2" type="ORF">CRE_29219</name>
</gene>
<dbReference type="PANTHER" id="PTHR37984">
    <property type="entry name" value="PROTEIN CBG26694"/>
    <property type="match status" value="1"/>
</dbReference>